<keyword evidence="3" id="KW-1185">Reference proteome</keyword>
<feature type="compositionally biased region" description="Pro residues" evidence="1">
    <location>
        <begin position="404"/>
        <end position="414"/>
    </location>
</feature>
<gene>
    <name evidence="2" type="ORF">D9758_015089</name>
</gene>
<name>A0A8H5C7V7_9AGAR</name>
<dbReference type="Proteomes" id="UP000559256">
    <property type="component" value="Unassembled WGS sequence"/>
</dbReference>
<dbReference type="EMBL" id="JAACJM010000224">
    <property type="protein sequence ID" value="KAF5336725.1"/>
    <property type="molecule type" value="Genomic_DNA"/>
</dbReference>
<accession>A0A8H5C7V7</accession>
<protein>
    <submittedName>
        <fullName evidence="2">Uncharacterized protein</fullName>
    </submittedName>
</protein>
<evidence type="ECO:0000313" key="3">
    <source>
        <dbReference type="Proteomes" id="UP000559256"/>
    </source>
</evidence>
<feature type="region of interest" description="Disordered" evidence="1">
    <location>
        <begin position="15"/>
        <end position="38"/>
    </location>
</feature>
<comment type="caution">
    <text evidence="2">The sequence shown here is derived from an EMBL/GenBank/DDBJ whole genome shotgun (WGS) entry which is preliminary data.</text>
</comment>
<feature type="compositionally biased region" description="Polar residues" evidence="1">
    <location>
        <begin position="310"/>
        <end position="325"/>
    </location>
</feature>
<sequence>MLRLVQGIEVAKAPRAPVTNNKSKGKGKEKEKTKVADSKEKDKQNMLYDYNDASVHVTALRADIMRGYEKFKLTHGSFTTILTTLGQQALELQLERFFTVWAWSWNLEDGIAFGSHLGRIPLHPEHQSMTPILETLASDIPSTIIPVGLTSTHIIPCARFNQSNLPLSLFPHLTNLIPPPPKPNPVDEPSPPDEREGNTATSTSSSNRQDQQQQQGDSGNKEGSLTHGSLMGLNLNNFNVNMNMNNMDVRKWNWPGYLTFGKSHSKKGSASSTPLPEKSSPEAESEPVTKDDKDKDDQEPEGGDDKARATTGTPSDSENIQQTDDGQVDQEALDDAISSTTASEEVGQLALTESSQQPGDHESDDKSITTSELDGTSSTKSSSFDAVVGSDTSKPVEESVSSPSPSPSPLPPPEFSVATIHLSESPDTVQTRRRRVLYMADRPFLVGLVCSGEDDNEDLDLQQLAERVSRALRELGFPASDSVASSSSETIATASKILQPKDRYIVSLPYYIIPSISNYSSKSTQLFNAQQLLDSGHDIQEVFTRGMSPQHWHVGRKIEIDLDGNHSGGTDVELGRGEVYMEVFRKDASLSDVDNGLAGVVRRVNEL</sequence>
<proteinExistence type="predicted"/>
<feature type="compositionally biased region" description="Low complexity" evidence="1">
    <location>
        <begin position="201"/>
        <end position="218"/>
    </location>
</feature>
<feature type="compositionally biased region" description="Basic and acidic residues" evidence="1">
    <location>
        <begin position="26"/>
        <end position="38"/>
    </location>
</feature>
<evidence type="ECO:0000313" key="2">
    <source>
        <dbReference type="EMBL" id="KAF5336725.1"/>
    </source>
</evidence>
<feature type="compositionally biased region" description="Basic and acidic residues" evidence="1">
    <location>
        <begin position="287"/>
        <end position="296"/>
    </location>
</feature>
<dbReference type="AlphaFoldDB" id="A0A8H5C7V7"/>
<organism evidence="2 3">
    <name type="scientific">Tetrapyrgos nigripes</name>
    <dbReference type="NCBI Taxonomy" id="182062"/>
    <lineage>
        <taxon>Eukaryota</taxon>
        <taxon>Fungi</taxon>
        <taxon>Dikarya</taxon>
        <taxon>Basidiomycota</taxon>
        <taxon>Agaricomycotina</taxon>
        <taxon>Agaricomycetes</taxon>
        <taxon>Agaricomycetidae</taxon>
        <taxon>Agaricales</taxon>
        <taxon>Marasmiineae</taxon>
        <taxon>Marasmiaceae</taxon>
        <taxon>Tetrapyrgos</taxon>
    </lineage>
</organism>
<dbReference type="OrthoDB" id="240546at2759"/>
<feature type="region of interest" description="Disordered" evidence="1">
    <location>
        <begin position="263"/>
        <end position="416"/>
    </location>
</feature>
<evidence type="ECO:0000256" key="1">
    <source>
        <dbReference type="SAM" id="MobiDB-lite"/>
    </source>
</evidence>
<feature type="compositionally biased region" description="Polar residues" evidence="1">
    <location>
        <begin position="368"/>
        <end position="384"/>
    </location>
</feature>
<feature type="compositionally biased region" description="Low complexity" evidence="1">
    <location>
        <begin position="268"/>
        <end position="278"/>
    </location>
</feature>
<feature type="compositionally biased region" description="Pro residues" evidence="1">
    <location>
        <begin position="177"/>
        <end position="189"/>
    </location>
</feature>
<feature type="region of interest" description="Disordered" evidence="1">
    <location>
        <begin position="176"/>
        <end position="228"/>
    </location>
</feature>
<reference evidence="2 3" key="1">
    <citation type="journal article" date="2020" name="ISME J.">
        <title>Uncovering the hidden diversity of litter-decomposition mechanisms in mushroom-forming fungi.</title>
        <authorList>
            <person name="Floudas D."/>
            <person name="Bentzer J."/>
            <person name="Ahren D."/>
            <person name="Johansson T."/>
            <person name="Persson P."/>
            <person name="Tunlid A."/>
        </authorList>
    </citation>
    <scope>NUCLEOTIDE SEQUENCE [LARGE SCALE GENOMIC DNA]</scope>
    <source>
        <strain evidence="2 3">CBS 291.85</strain>
    </source>
</reference>